<evidence type="ECO:0000256" key="4">
    <source>
        <dbReference type="ARBA" id="ARBA00022801"/>
    </source>
</evidence>
<dbReference type="GO" id="GO:0052689">
    <property type="term" value="F:carboxylic ester hydrolase activity"/>
    <property type="evidence" value="ECO:0007669"/>
    <property type="project" value="InterPro"/>
</dbReference>
<feature type="domain" description="Fungal lipase-type" evidence="7">
    <location>
        <begin position="11"/>
        <end position="84"/>
    </location>
</feature>
<protein>
    <submittedName>
        <fullName evidence="9">Senescence-associated carboxylesterase 101</fullName>
    </submittedName>
</protein>
<name>A0AAW0K3L1_QUESU</name>
<dbReference type="EMBL" id="PKMF04000411">
    <property type="protein sequence ID" value="KAK7833114.1"/>
    <property type="molecule type" value="Genomic_DNA"/>
</dbReference>
<evidence type="ECO:0000256" key="3">
    <source>
        <dbReference type="ARBA" id="ARBA00022490"/>
    </source>
</evidence>
<evidence type="ECO:0000256" key="6">
    <source>
        <dbReference type="ARBA" id="ARBA00023242"/>
    </source>
</evidence>
<dbReference type="Proteomes" id="UP000237347">
    <property type="component" value="Unassembled WGS sequence"/>
</dbReference>
<dbReference type="InterPro" id="IPR002921">
    <property type="entry name" value="Fungal_lipase-type"/>
</dbReference>
<dbReference type="InterPro" id="IPR041266">
    <property type="entry name" value="EDS1_EP"/>
</dbReference>
<dbReference type="GO" id="GO:0006952">
    <property type="term" value="P:defense response"/>
    <property type="evidence" value="ECO:0007669"/>
    <property type="project" value="UniProtKB-KW"/>
</dbReference>
<keyword evidence="4" id="KW-0378">Hydrolase</keyword>
<keyword evidence="6" id="KW-0539">Nucleus</keyword>
<evidence type="ECO:0000313" key="9">
    <source>
        <dbReference type="EMBL" id="KAK7833114.1"/>
    </source>
</evidence>
<keyword evidence="10" id="KW-1185">Reference proteome</keyword>
<evidence type="ECO:0000259" key="7">
    <source>
        <dbReference type="Pfam" id="PF01764"/>
    </source>
</evidence>
<evidence type="ECO:0000313" key="10">
    <source>
        <dbReference type="Proteomes" id="UP000237347"/>
    </source>
</evidence>
<proteinExistence type="predicted"/>
<evidence type="ECO:0000259" key="8">
    <source>
        <dbReference type="Pfam" id="PF18117"/>
    </source>
</evidence>
<organism evidence="9 10">
    <name type="scientific">Quercus suber</name>
    <name type="common">Cork oak</name>
    <dbReference type="NCBI Taxonomy" id="58331"/>
    <lineage>
        <taxon>Eukaryota</taxon>
        <taxon>Viridiplantae</taxon>
        <taxon>Streptophyta</taxon>
        <taxon>Embryophyta</taxon>
        <taxon>Tracheophyta</taxon>
        <taxon>Spermatophyta</taxon>
        <taxon>Magnoliopsida</taxon>
        <taxon>eudicotyledons</taxon>
        <taxon>Gunneridae</taxon>
        <taxon>Pentapetalae</taxon>
        <taxon>rosids</taxon>
        <taxon>fabids</taxon>
        <taxon>Fagales</taxon>
        <taxon>Fagaceae</taxon>
        <taxon>Quercus</taxon>
    </lineage>
</organism>
<dbReference type="InterPro" id="IPR044603">
    <property type="entry name" value="SAG101-like"/>
</dbReference>
<dbReference type="PANTHER" id="PTHR46898">
    <property type="entry name" value="SENESCENCE-ASSOCIATED CARBOXYLESTERASE 101"/>
    <property type="match status" value="1"/>
</dbReference>
<evidence type="ECO:0000256" key="2">
    <source>
        <dbReference type="ARBA" id="ARBA00004496"/>
    </source>
</evidence>
<dbReference type="GO" id="GO:0006629">
    <property type="term" value="P:lipid metabolic process"/>
    <property type="evidence" value="ECO:0007669"/>
    <property type="project" value="InterPro"/>
</dbReference>
<sequence length="880" mass="100472">MVLVIDNSKPLIITGNSLGGSVATLFTISLLEKFNFSTTKRPLCITFGSPLIGNEGLQETISKYAAWNSCFLHVVSNQDPVPRVLINGYKPFGTFLLCSELGCSCFEDPQTILELLMAAYIESPENQDPNKVFESYGTFVEHLNRKVLCKDTTDHESSIDWTTPLQAGIITKLAAIGLVRSQYKKLSKDKGIGYYDRYKLENCIGTTTTDMDLLKFKKFLACYWEEVVDQAEKRPQTVGHSLRTRSLFGGTNYRRMIEPLDIAEYYNKGLKDYINKGRSKQYIQLEQWLKETEKPSSVPNELKKQNVASSLTEDSCFWAHVEEALISCKLLSSRESSDEEKDSAKKKLIEFEKYVFDLMKNYAVSSEIFLPGSSFMKWWGEYREITRASYSSSLTILLKNDNNYKAYANGSLEFPLNFIDNSKPLIITGNSLGGSVATLFTISLLEKFKFSTTKRPLCITFGSPLIGNEGLQETISKYAAWNSCFLHVVSDQDPVPRVLINGYKPFGTFLLCSELGCSCFEDPQTILELLVAAYIGSPESQDPNKVFESYGTFVEHLNRKVLCKDTIDHESSIDWTTPPLRAGIITKLAAIGLVRSQPLQNVDIIIIEKTEKREKDMAILNKQAFDPTRGLNEIKVYMAYLEQYKKLSKDKGIGYYDRYKLENRIRTTKTDMDLLKFKKFLTYYWEDMVDQAEKRPQTVGHSLRTRWLFGGTNYRRMIEPLDIAEYYNKGLKDYINKGRSKQYIQLEQWLKETEKPSSVPNELKKQNVASSLTEDSCFWAHVEEALISCKLLSSGESSDKEKDSAKKKLIEFEKYVFDLMKNYAVSSEIFLPGSSFMKWWGEYKEITRASYSSSLTILLKNDNNYKAYANGSLEFPLNFV</sequence>
<dbReference type="Gene3D" id="3.40.50.1820">
    <property type="entry name" value="alpha/beta hydrolase"/>
    <property type="match status" value="2"/>
</dbReference>
<accession>A0AAW0K3L1</accession>
<keyword evidence="3" id="KW-0963">Cytoplasm</keyword>
<comment type="subcellular location">
    <subcellularLocation>
        <location evidence="2">Cytoplasm</location>
    </subcellularLocation>
    <subcellularLocation>
        <location evidence="1">Nucleus</location>
    </subcellularLocation>
</comment>
<dbReference type="InterPro" id="IPR029058">
    <property type="entry name" value="AB_hydrolase_fold"/>
</dbReference>
<dbReference type="Pfam" id="PF01764">
    <property type="entry name" value="Lipase_3"/>
    <property type="match status" value="2"/>
</dbReference>
<dbReference type="GO" id="GO:0005634">
    <property type="term" value="C:nucleus"/>
    <property type="evidence" value="ECO:0007669"/>
    <property type="project" value="UniProtKB-SubCell"/>
</dbReference>
<feature type="domain" description="EDS1 EP" evidence="8">
    <location>
        <begin position="640"/>
        <end position="856"/>
    </location>
</feature>
<dbReference type="PANTHER" id="PTHR46898:SF3">
    <property type="entry name" value="FUNGAL LIPASE-LIKE DOMAIN-CONTAINING PROTEIN"/>
    <property type="match status" value="1"/>
</dbReference>
<comment type="caution">
    <text evidence="9">The sequence shown here is derived from an EMBL/GenBank/DDBJ whole genome shotgun (WGS) entry which is preliminary data.</text>
</comment>
<reference evidence="9 10" key="1">
    <citation type="journal article" date="2018" name="Sci. Data">
        <title>The draft genome sequence of cork oak.</title>
        <authorList>
            <person name="Ramos A.M."/>
            <person name="Usie A."/>
            <person name="Barbosa P."/>
            <person name="Barros P.M."/>
            <person name="Capote T."/>
            <person name="Chaves I."/>
            <person name="Simoes F."/>
            <person name="Abreu I."/>
            <person name="Carrasquinho I."/>
            <person name="Faro C."/>
            <person name="Guimaraes J.B."/>
            <person name="Mendonca D."/>
            <person name="Nobrega F."/>
            <person name="Rodrigues L."/>
            <person name="Saibo N.J.M."/>
            <person name="Varela M.C."/>
            <person name="Egas C."/>
            <person name="Matos J."/>
            <person name="Miguel C.M."/>
            <person name="Oliveira M.M."/>
            <person name="Ricardo C.P."/>
            <person name="Goncalves S."/>
        </authorList>
    </citation>
    <scope>NUCLEOTIDE SEQUENCE [LARGE SCALE GENOMIC DNA]</scope>
    <source>
        <strain evidence="10">cv. HL8</strain>
    </source>
</reference>
<feature type="domain" description="EDS1 EP" evidence="8">
    <location>
        <begin position="182"/>
        <end position="395"/>
    </location>
</feature>
<dbReference type="AlphaFoldDB" id="A0AAW0K3L1"/>
<dbReference type="Pfam" id="PF18117">
    <property type="entry name" value="EDS1_EP"/>
    <property type="match status" value="2"/>
</dbReference>
<dbReference type="SUPFAM" id="SSF53474">
    <property type="entry name" value="alpha/beta-Hydrolases"/>
    <property type="match status" value="2"/>
</dbReference>
<evidence type="ECO:0000256" key="1">
    <source>
        <dbReference type="ARBA" id="ARBA00004123"/>
    </source>
</evidence>
<gene>
    <name evidence="9" type="primary">SAG101_1</name>
    <name evidence="9" type="ORF">CFP56_025785</name>
</gene>
<feature type="domain" description="Fungal lipase-type" evidence="7">
    <location>
        <begin position="424"/>
        <end position="498"/>
    </location>
</feature>
<evidence type="ECO:0000256" key="5">
    <source>
        <dbReference type="ARBA" id="ARBA00022821"/>
    </source>
</evidence>
<dbReference type="GO" id="GO:0005737">
    <property type="term" value="C:cytoplasm"/>
    <property type="evidence" value="ECO:0007669"/>
    <property type="project" value="UniProtKB-SubCell"/>
</dbReference>
<keyword evidence="5" id="KW-0611">Plant defense</keyword>